<organism evidence="3 4">
    <name type="scientific">Acanthaster planci</name>
    <name type="common">Crown-of-thorns starfish</name>
    <dbReference type="NCBI Taxonomy" id="133434"/>
    <lineage>
        <taxon>Eukaryota</taxon>
        <taxon>Metazoa</taxon>
        <taxon>Echinodermata</taxon>
        <taxon>Eleutherozoa</taxon>
        <taxon>Asterozoa</taxon>
        <taxon>Asteroidea</taxon>
        <taxon>Valvatacea</taxon>
        <taxon>Valvatida</taxon>
        <taxon>Acanthasteridae</taxon>
        <taxon>Acanthaster</taxon>
    </lineage>
</organism>
<proteinExistence type="predicted"/>
<dbReference type="PANTHER" id="PTHR24024">
    <property type="entry name" value="PULMONARY SURFACTANT-ASSOCIATED PROTEIN A"/>
    <property type="match status" value="1"/>
</dbReference>
<dbReference type="GO" id="GO:0005615">
    <property type="term" value="C:extracellular space"/>
    <property type="evidence" value="ECO:0007669"/>
    <property type="project" value="TreeGrafter"/>
</dbReference>
<evidence type="ECO:0000313" key="3">
    <source>
        <dbReference type="Proteomes" id="UP000694845"/>
    </source>
</evidence>
<keyword evidence="2" id="KW-0472">Membrane</keyword>
<reference evidence="4" key="1">
    <citation type="submission" date="2025-08" db="UniProtKB">
        <authorList>
            <consortium name="RefSeq"/>
        </authorList>
    </citation>
    <scope>IDENTIFICATION</scope>
</reference>
<keyword evidence="3" id="KW-1185">Reference proteome</keyword>
<feature type="region of interest" description="Disordered" evidence="1">
    <location>
        <begin position="123"/>
        <end position="178"/>
    </location>
</feature>
<protein>
    <submittedName>
        <fullName evidence="4">Short-chain collagen C4-like</fullName>
    </submittedName>
</protein>
<dbReference type="AlphaFoldDB" id="A0A8B7ZYE7"/>
<feature type="transmembrane region" description="Helical" evidence="2">
    <location>
        <begin position="30"/>
        <end position="53"/>
    </location>
</feature>
<evidence type="ECO:0000256" key="1">
    <source>
        <dbReference type="SAM" id="MobiDB-lite"/>
    </source>
</evidence>
<name>A0A8B7ZYE7_ACAPL</name>
<keyword evidence="2" id="KW-1133">Transmembrane helix</keyword>
<accession>A0A8B7ZYE7</accession>
<gene>
    <name evidence="4" type="primary">LOC110990067</name>
</gene>
<evidence type="ECO:0000256" key="2">
    <source>
        <dbReference type="SAM" id="Phobius"/>
    </source>
</evidence>
<dbReference type="InterPro" id="IPR051077">
    <property type="entry name" value="Ca-dependent_lectin"/>
</dbReference>
<dbReference type="GeneID" id="110990067"/>
<feature type="compositionally biased region" description="Basic and acidic residues" evidence="1">
    <location>
        <begin position="166"/>
        <end position="177"/>
    </location>
</feature>
<dbReference type="InterPro" id="IPR008160">
    <property type="entry name" value="Collagen"/>
</dbReference>
<dbReference type="OMA" id="GRCPQGP"/>
<dbReference type="RefSeq" id="XP_022110558.1">
    <property type="nucleotide sequence ID" value="XM_022254866.1"/>
</dbReference>
<dbReference type="PANTHER" id="PTHR24024:SF18">
    <property type="entry name" value="SHORT-CHAIN COLLAGEN C4-LIKE"/>
    <property type="match status" value="1"/>
</dbReference>
<sequence length="368" mass="40056">MAFVNKSTDVGIEMHEQSKHSTRNGLLLRWLVAGTLLNLCFTSIAVGLTVFYAQKELQSFGLRLASYEERLTAVEDTTAKGNRGLTPKDNRLRMKRDLGNLSIGHNADIENLLFGACHRGRDGRDGRDGFQGPAGPTGPQGIKGEPGIPGSVGHRGPPGKSGPRGPKGDPAPHDYRNGRVSQGEIYIRWGRTVCPDHAGTELVYSGFAAGSHYIHKGGSVDFFCLPTDPDWAASYDDGWNSQSYLYGMEYEVSNFDPFSHENARVLHDHDVPCALCRLVDRGTQLLFPAKLGCPANWTEEYRGFLMSGHHSHEQQSEAVCVDHAPEVISGSHANRDGALLYIVEGACGALKCPPYISGREITCTVCST</sequence>
<keyword evidence="2" id="KW-0812">Transmembrane</keyword>
<dbReference type="KEGG" id="aplc:110990067"/>
<evidence type="ECO:0000313" key="4">
    <source>
        <dbReference type="RefSeq" id="XP_022110558.1"/>
    </source>
</evidence>
<dbReference type="Proteomes" id="UP000694845">
    <property type="component" value="Unplaced"/>
</dbReference>
<dbReference type="Pfam" id="PF01391">
    <property type="entry name" value="Collagen"/>
    <property type="match status" value="1"/>
</dbReference>
<dbReference type="OrthoDB" id="6086925at2759"/>